<feature type="region of interest" description="Disordered" evidence="1">
    <location>
        <begin position="832"/>
        <end position="932"/>
    </location>
</feature>
<keyword evidence="2" id="KW-0732">Signal</keyword>
<feature type="region of interest" description="Disordered" evidence="1">
    <location>
        <begin position="226"/>
        <end position="245"/>
    </location>
</feature>
<evidence type="ECO:0000259" key="3">
    <source>
        <dbReference type="PROSITE" id="PS50940"/>
    </source>
</evidence>
<feature type="compositionally biased region" description="Low complexity" evidence="1">
    <location>
        <begin position="320"/>
        <end position="332"/>
    </location>
</feature>
<evidence type="ECO:0000313" key="4">
    <source>
        <dbReference type="EMBL" id="JAC39178.1"/>
    </source>
</evidence>
<feature type="compositionally biased region" description="Basic and acidic residues" evidence="1">
    <location>
        <begin position="147"/>
        <end position="168"/>
    </location>
</feature>
<feature type="region of interest" description="Disordered" evidence="1">
    <location>
        <begin position="641"/>
        <end position="749"/>
    </location>
</feature>
<sequence length="932" mass="104269">MLGAKSITWIYIGAILLATAACVLGQAQLDYRKPWPTYSLQNMPQTRFTCHDKILGGYYADAETQCQMFHVCVKVSGVGVQDFRFLCPNGTAFDQEAQICADWGDVDCESSVLYYGSDNFDLYRLGSGFESKRAPLAEEEEATFHLQRAESSDIRRSKETRVDQKSRPDQPPNYSKHFGATPQRNSYHNYANSNTQGNNNNDNDDYAPTKARRIETTPARRPIVNYYTPTTSTTTSTTTTTTTTERNFDESKQEYDDIFKGSHSSHFFANRNGGREDDFIDHPVKAKFNDVNDYNKKTTESATTGKTRAQPTRPKRIQQSSTTTTTTTATSTSLATNAPKVIKKVTLQSYYNVSAFDYTQPKSTTTSTTTTAATSTTRPSYSAANRFSFNSNDYQTQEKIEPTTYNPTSGAYRIKSTTPKYTEFTRENTVSARGRSTSTSGNSYLPKETTQSQSKPTAAARKAQKLERTQQKLAIANDFDDFSKIKLQPPQPFQPAPNTLSTQSAQSTQLSQRPTTANQYQEPQYFRSRGAKGEKSQRNQGNQEPTPFSGSPKQRGTPTTAAVSTARSSVNPESRPRGFASRGSINYKATTQRETDYYAPTTSTTKKFSTLVPKTQQSLTPTTFKPTTYQKPLDTFVYQTQQTVRPSSKATKQPSSAINTLTPTTANPYYDPDEDDGQYHPELYEVDFPRNRFNLQRSSTTKSPTSTTTTTRTSNYNNDFQNPQKHLKTQQQTAFRKQQEQAEPTDLSDEDELFKTAHSLNFGAASINKLRADIFKAEKNSQQYNSQYSPKLEPSTTRSTSTSAAYTTTTPSTTYNYFAYSTTQPTTKLYTTSTTYAPPTTTSTTTTTRRPTTYITTPYSVPVSTTKVTKAPKSSKSPGKKGKKGKGASKRPPHADEDTSYDYAYYDTDTLSESPQEYPDYEIAEFVKTRRN</sequence>
<feature type="compositionally biased region" description="Low complexity" evidence="1">
    <location>
        <begin position="189"/>
        <end position="201"/>
    </location>
</feature>
<accession>A0A034VCA5</accession>
<dbReference type="Pfam" id="PF01607">
    <property type="entry name" value="CBM_14"/>
    <property type="match status" value="1"/>
</dbReference>
<feature type="region of interest" description="Disordered" evidence="1">
    <location>
        <begin position="139"/>
        <end position="221"/>
    </location>
</feature>
<dbReference type="InterPro" id="IPR002557">
    <property type="entry name" value="Chitin-bd_dom"/>
</dbReference>
<dbReference type="EMBL" id="GAKP01019774">
    <property type="protein sequence ID" value="JAC39178.1"/>
    <property type="molecule type" value="Transcribed_RNA"/>
</dbReference>
<feature type="compositionally biased region" description="Low complexity" evidence="1">
    <location>
        <begin position="363"/>
        <end position="377"/>
    </location>
</feature>
<dbReference type="AlphaFoldDB" id="A0A034VCA5"/>
<feature type="region of interest" description="Disordered" evidence="1">
    <location>
        <begin position="361"/>
        <end position="466"/>
    </location>
</feature>
<feature type="compositionally biased region" description="Low complexity" evidence="1">
    <location>
        <begin position="499"/>
        <end position="512"/>
    </location>
</feature>
<feature type="compositionally biased region" description="Polar residues" evidence="1">
    <location>
        <begin position="715"/>
        <end position="736"/>
    </location>
</feature>
<feature type="compositionally biased region" description="Low complexity" evidence="1">
    <location>
        <begin position="832"/>
        <end position="859"/>
    </location>
</feature>
<feature type="region of interest" description="Disordered" evidence="1">
    <location>
        <begin position="782"/>
        <end position="806"/>
    </location>
</feature>
<dbReference type="SUPFAM" id="SSF57625">
    <property type="entry name" value="Invertebrate chitin-binding proteins"/>
    <property type="match status" value="1"/>
</dbReference>
<feature type="compositionally biased region" description="Polar residues" evidence="1">
    <location>
        <begin position="641"/>
        <end position="667"/>
    </location>
</feature>
<feature type="compositionally biased region" description="Polar residues" evidence="1">
    <location>
        <begin position="402"/>
        <end position="420"/>
    </location>
</feature>
<dbReference type="OrthoDB" id="6434376at2759"/>
<dbReference type="PROSITE" id="PS50940">
    <property type="entry name" value="CHIT_BIND_II"/>
    <property type="match status" value="1"/>
</dbReference>
<feature type="compositionally biased region" description="Polar residues" evidence="1">
    <location>
        <begin position="538"/>
        <end position="572"/>
    </location>
</feature>
<feature type="domain" description="Chitin-binding type-2" evidence="3">
    <location>
        <begin position="47"/>
        <end position="110"/>
    </location>
</feature>
<dbReference type="InterPro" id="IPR036508">
    <property type="entry name" value="Chitin-bd_dom_sf"/>
</dbReference>
<feature type="compositionally biased region" description="Polar residues" evidence="1">
    <location>
        <begin position="427"/>
        <end position="456"/>
    </location>
</feature>
<feature type="region of interest" description="Disordered" evidence="1">
    <location>
        <begin position="481"/>
        <end position="587"/>
    </location>
</feature>
<feature type="compositionally biased region" description="Low complexity" evidence="1">
    <location>
        <begin position="698"/>
        <end position="714"/>
    </location>
</feature>
<evidence type="ECO:0000256" key="1">
    <source>
        <dbReference type="SAM" id="MobiDB-lite"/>
    </source>
</evidence>
<feature type="chain" id="PRO_5001561359" description="Chitin-binding type-2 domain-containing protein" evidence="2">
    <location>
        <begin position="26"/>
        <end position="932"/>
    </location>
</feature>
<feature type="compositionally biased region" description="Basic and acidic residues" evidence="1">
    <location>
        <begin position="677"/>
        <end position="690"/>
    </location>
</feature>
<feature type="region of interest" description="Disordered" evidence="1">
    <location>
        <begin position="296"/>
        <end position="332"/>
    </location>
</feature>
<feature type="compositionally biased region" description="Low complexity" evidence="1">
    <location>
        <begin position="228"/>
        <end position="244"/>
    </location>
</feature>
<organism evidence="4">
    <name type="scientific">Bactrocera dorsalis</name>
    <name type="common">Oriental fruit fly</name>
    <name type="synonym">Dacus dorsalis</name>
    <dbReference type="NCBI Taxonomy" id="27457"/>
    <lineage>
        <taxon>Eukaryota</taxon>
        <taxon>Metazoa</taxon>
        <taxon>Ecdysozoa</taxon>
        <taxon>Arthropoda</taxon>
        <taxon>Hexapoda</taxon>
        <taxon>Insecta</taxon>
        <taxon>Pterygota</taxon>
        <taxon>Neoptera</taxon>
        <taxon>Endopterygota</taxon>
        <taxon>Diptera</taxon>
        <taxon>Brachycera</taxon>
        <taxon>Muscomorpha</taxon>
        <taxon>Tephritoidea</taxon>
        <taxon>Tephritidae</taxon>
        <taxon>Bactrocera</taxon>
        <taxon>Bactrocera</taxon>
    </lineage>
</organism>
<feature type="compositionally biased region" description="Polar residues" evidence="1">
    <location>
        <begin position="300"/>
        <end position="310"/>
    </location>
</feature>
<dbReference type="GO" id="GO:0008061">
    <property type="term" value="F:chitin binding"/>
    <property type="evidence" value="ECO:0007669"/>
    <property type="project" value="InterPro"/>
</dbReference>
<reference evidence="4" key="1">
    <citation type="journal article" date="2014" name="BMC Genomics">
        <title>Characterizing the developmental transcriptome of the oriental fruit fly, Bactrocera dorsalis (Diptera: Tephritidae) through comparative genomic analysis with Drosophila melanogaster utilizing modENCODE datasets.</title>
        <authorList>
            <person name="Geib S.M."/>
            <person name="Calla B."/>
            <person name="Hall B."/>
            <person name="Hou S."/>
            <person name="Manoukis N.C."/>
        </authorList>
    </citation>
    <scope>NUCLEOTIDE SEQUENCE</scope>
    <source>
        <strain evidence="4">Punador</strain>
    </source>
</reference>
<feature type="compositionally biased region" description="Basic residues" evidence="1">
    <location>
        <begin position="878"/>
        <end position="892"/>
    </location>
</feature>
<proteinExistence type="predicted"/>
<dbReference type="GO" id="GO:0005576">
    <property type="term" value="C:extracellular region"/>
    <property type="evidence" value="ECO:0007669"/>
    <property type="project" value="InterPro"/>
</dbReference>
<protein>
    <recommendedName>
        <fullName evidence="3">Chitin-binding type-2 domain-containing protein</fullName>
    </recommendedName>
</protein>
<feature type="compositionally biased region" description="Low complexity" evidence="1">
    <location>
        <begin position="794"/>
        <end position="806"/>
    </location>
</feature>
<feature type="compositionally biased region" description="Polar residues" evidence="1">
    <location>
        <begin position="513"/>
        <end position="522"/>
    </location>
</feature>
<dbReference type="PANTHER" id="PTHR22933">
    <property type="entry name" value="FI18007P1-RELATED"/>
    <property type="match status" value="1"/>
</dbReference>
<evidence type="ECO:0000256" key="2">
    <source>
        <dbReference type="SAM" id="SignalP"/>
    </source>
</evidence>
<feature type="compositionally biased region" description="Polar residues" evidence="1">
    <location>
        <begin position="378"/>
        <end position="395"/>
    </location>
</feature>
<dbReference type="PROSITE" id="PS51257">
    <property type="entry name" value="PROKAR_LIPOPROTEIN"/>
    <property type="match status" value="1"/>
</dbReference>
<dbReference type="PANTHER" id="PTHR22933:SF47">
    <property type="entry name" value="CPAP1-I"/>
    <property type="match status" value="1"/>
</dbReference>
<name>A0A034VCA5_BACDO</name>
<feature type="signal peptide" evidence="2">
    <location>
        <begin position="1"/>
        <end position="25"/>
    </location>
</feature>
<dbReference type="InterPro" id="IPR052976">
    <property type="entry name" value="Scoloptoxin-like"/>
</dbReference>
<dbReference type="SMART" id="SM00494">
    <property type="entry name" value="ChtBD2"/>
    <property type="match status" value="1"/>
</dbReference>
<dbReference type="Gene3D" id="2.170.140.10">
    <property type="entry name" value="Chitin binding domain"/>
    <property type="match status" value="1"/>
</dbReference>